<organism evidence="4 5">
    <name type="scientific">Kordiimonas pumila</name>
    <dbReference type="NCBI Taxonomy" id="2161677"/>
    <lineage>
        <taxon>Bacteria</taxon>
        <taxon>Pseudomonadati</taxon>
        <taxon>Pseudomonadota</taxon>
        <taxon>Alphaproteobacteria</taxon>
        <taxon>Kordiimonadales</taxon>
        <taxon>Kordiimonadaceae</taxon>
        <taxon>Kordiimonas</taxon>
    </lineage>
</organism>
<dbReference type="Pfam" id="PF00459">
    <property type="entry name" value="Inositol_P"/>
    <property type="match status" value="1"/>
</dbReference>
<dbReference type="Gene3D" id="3.30.540.10">
    <property type="entry name" value="Fructose-1,6-Bisphosphatase, subunit A, domain 1"/>
    <property type="match status" value="1"/>
</dbReference>
<evidence type="ECO:0000256" key="1">
    <source>
        <dbReference type="ARBA" id="ARBA00009759"/>
    </source>
</evidence>
<reference evidence="5" key="1">
    <citation type="journal article" date="2019" name="Int. J. Syst. Evol. Microbiol.">
        <title>The Global Catalogue of Microorganisms (GCM) 10K type strain sequencing project: providing services to taxonomists for standard genome sequencing and annotation.</title>
        <authorList>
            <consortium name="The Broad Institute Genomics Platform"/>
            <consortium name="The Broad Institute Genome Sequencing Center for Infectious Disease"/>
            <person name="Wu L."/>
            <person name="Ma J."/>
        </authorList>
    </citation>
    <scope>NUCLEOTIDE SEQUENCE [LARGE SCALE GENOMIC DNA]</scope>
    <source>
        <strain evidence="5">KCTC 62164</strain>
    </source>
</reference>
<evidence type="ECO:0000256" key="3">
    <source>
        <dbReference type="ARBA" id="ARBA00022842"/>
    </source>
</evidence>
<dbReference type="InterPro" id="IPR020550">
    <property type="entry name" value="Inositol_monophosphatase_CS"/>
</dbReference>
<dbReference type="EMBL" id="JBHRSL010000010">
    <property type="protein sequence ID" value="MFC3052808.1"/>
    <property type="molecule type" value="Genomic_DNA"/>
</dbReference>
<dbReference type="Gene3D" id="3.40.190.80">
    <property type="match status" value="1"/>
</dbReference>
<dbReference type="SUPFAM" id="SSF56655">
    <property type="entry name" value="Carbohydrate phosphatase"/>
    <property type="match status" value="1"/>
</dbReference>
<dbReference type="GO" id="GO:0008441">
    <property type="term" value="F:3'(2'),5'-bisphosphate nucleotidase activity"/>
    <property type="evidence" value="ECO:0007669"/>
    <property type="project" value="UniProtKB-EC"/>
</dbReference>
<sequence length="308" mass="34545">MAKNAQNVFDDDYSPWSLADDARLVRQVTEEAGRIALSYFARDVKVWEKSPGNPVCEADMAVDEFLRTTLMQNRTGYGWLSEETEDQPERLRCGRLWVVDPIDGTRAFIAGGDDWGISVALVQDQRPVVAAFYAPVKDAFYFAEYGRGARKNGKHIEVSGADNLNTARMMGDPEAFRHEKFWPNPWPETMQAEAANSIALRICQIADGQFDCCVTLRPKNDWDVAAADLILLEAGGICTTAHGKNLIFNREKPLHDHIVAVSPALQAPVMERVKPALTEWQCRVEDAERPVHTYSRKNALRHGLFAPI</sequence>
<dbReference type="PROSITE" id="PS00630">
    <property type="entry name" value="IMP_2"/>
    <property type="match status" value="1"/>
</dbReference>
<dbReference type="PRINTS" id="PR00377">
    <property type="entry name" value="IMPHPHTASES"/>
</dbReference>
<dbReference type="RefSeq" id="WP_194213546.1">
    <property type="nucleotide sequence ID" value="NZ_CP061205.1"/>
</dbReference>
<dbReference type="PANTHER" id="PTHR20854:SF4">
    <property type="entry name" value="INOSITOL-1-MONOPHOSPHATASE-RELATED"/>
    <property type="match status" value="1"/>
</dbReference>
<keyword evidence="4" id="KW-0378">Hydrolase</keyword>
<keyword evidence="5" id="KW-1185">Reference proteome</keyword>
<evidence type="ECO:0000313" key="4">
    <source>
        <dbReference type="EMBL" id="MFC3052808.1"/>
    </source>
</evidence>
<evidence type="ECO:0000256" key="2">
    <source>
        <dbReference type="ARBA" id="ARBA00022723"/>
    </source>
</evidence>
<keyword evidence="3" id="KW-0460">Magnesium</keyword>
<dbReference type="CDD" id="cd01638">
    <property type="entry name" value="CysQ"/>
    <property type="match status" value="1"/>
</dbReference>
<dbReference type="Proteomes" id="UP001595444">
    <property type="component" value="Unassembled WGS sequence"/>
</dbReference>
<keyword evidence="2" id="KW-0479">Metal-binding</keyword>
<proteinExistence type="inferred from homology"/>
<accession>A0ABV7D6I1</accession>
<comment type="similarity">
    <text evidence="1">Belongs to the inositol monophosphatase superfamily.</text>
</comment>
<comment type="caution">
    <text evidence="4">The sequence shown here is derived from an EMBL/GenBank/DDBJ whole genome shotgun (WGS) entry which is preliminary data.</text>
</comment>
<evidence type="ECO:0000313" key="5">
    <source>
        <dbReference type="Proteomes" id="UP001595444"/>
    </source>
</evidence>
<gene>
    <name evidence="4" type="ORF">ACFOKA_12910</name>
</gene>
<dbReference type="PANTHER" id="PTHR20854">
    <property type="entry name" value="INOSITOL MONOPHOSPHATASE"/>
    <property type="match status" value="1"/>
</dbReference>
<protein>
    <submittedName>
        <fullName evidence="4">3'(2'),5'-bisphosphate nucleotidase CysQ</fullName>
        <ecNumber evidence="4">3.1.3.7</ecNumber>
    </submittedName>
</protein>
<dbReference type="EC" id="3.1.3.7" evidence="4"/>
<name>A0ABV7D6I1_9PROT</name>
<dbReference type="InterPro" id="IPR000760">
    <property type="entry name" value="Inositol_monophosphatase-like"/>
</dbReference>